<comment type="caution">
    <text evidence="1">The sequence shown here is derived from an EMBL/GenBank/DDBJ whole genome shotgun (WGS) entry which is preliminary data.</text>
</comment>
<dbReference type="Proteomes" id="UP000266841">
    <property type="component" value="Unassembled WGS sequence"/>
</dbReference>
<dbReference type="AlphaFoldDB" id="K0T5Z7"/>
<proteinExistence type="predicted"/>
<protein>
    <submittedName>
        <fullName evidence="1">Uncharacterized protein</fullName>
    </submittedName>
</protein>
<name>K0T5Z7_THAOC</name>
<evidence type="ECO:0000313" key="1">
    <source>
        <dbReference type="EMBL" id="EJK68686.1"/>
    </source>
</evidence>
<sequence>MGSFELISMTFNSSCIGTCIKQPLNLIKFLLALQYFDYGCKKSVFLIGVGGVSIHLWAPWAPPVAIYLLADCSCKITDPSFDDALLSVADLNVL</sequence>
<organism evidence="1 2">
    <name type="scientific">Thalassiosira oceanica</name>
    <name type="common">Marine diatom</name>
    <dbReference type="NCBI Taxonomy" id="159749"/>
    <lineage>
        <taxon>Eukaryota</taxon>
        <taxon>Sar</taxon>
        <taxon>Stramenopiles</taxon>
        <taxon>Ochrophyta</taxon>
        <taxon>Bacillariophyta</taxon>
        <taxon>Coscinodiscophyceae</taxon>
        <taxon>Thalassiosirophycidae</taxon>
        <taxon>Thalassiosirales</taxon>
        <taxon>Thalassiosiraceae</taxon>
        <taxon>Thalassiosira</taxon>
    </lineage>
</organism>
<evidence type="ECO:0000313" key="2">
    <source>
        <dbReference type="Proteomes" id="UP000266841"/>
    </source>
</evidence>
<keyword evidence="2" id="KW-1185">Reference proteome</keyword>
<accession>K0T5Z7</accession>
<reference evidence="1 2" key="1">
    <citation type="journal article" date="2012" name="Genome Biol.">
        <title>Genome and low-iron response of an oceanic diatom adapted to chronic iron limitation.</title>
        <authorList>
            <person name="Lommer M."/>
            <person name="Specht M."/>
            <person name="Roy A.S."/>
            <person name="Kraemer L."/>
            <person name="Andreson R."/>
            <person name="Gutowska M.A."/>
            <person name="Wolf J."/>
            <person name="Bergner S.V."/>
            <person name="Schilhabel M.B."/>
            <person name="Klostermeier U.C."/>
            <person name="Beiko R.G."/>
            <person name="Rosenstiel P."/>
            <person name="Hippler M."/>
            <person name="Laroche J."/>
        </authorList>
    </citation>
    <scope>NUCLEOTIDE SEQUENCE [LARGE SCALE GENOMIC DNA]</scope>
    <source>
        <strain evidence="1 2">CCMP1005</strain>
    </source>
</reference>
<dbReference type="EMBL" id="AGNL01010981">
    <property type="protein sequence ID" value="EJK68686.1"/>
    <property type="molecule type" value="Genomic_DNA"/>
</dbReference>
<gene>
    <name evidence="1" type="ORF">THAOC_10117</name>
</gene>